<dbReference type="Proteomes" id="UP001199816">
    <property type="component" value="Unassembled WGS sequence"/>
</dbReference>
<keyword evidence="3" id="KW-1185">Reference proteome</keyword>
<evidence type="ECO:0000313" key="2">
    <source>
        <dbReference type="EMBL" id="MCD2424260.1"/>
    </source>
</evidence>
<dbReference type="InterPro" id="IPR043749">
    <property type="entry name" value="DUF5694"/>
</dbReference>
<dbReference type="Pfam" id="PF18950">
    <property type="entry name" value="DUF5694"/>
    <property type="match status" value="1"/>
</dbReference>
<feature type="signal peptide" evidence="1">
    <location>
        <begin position="1"/>
        <end position="20"/>
    </location>
</feature>
<accession>A0ABS8PT47</accession>
<comment type="caution">
    <text evidence="2">The sequence shown here is derived from an EMBL/GenBank/DDBJ whole genome shotgun (WGS) entry which is preliminary data.</text>
</comment>
<keyword evidence="1" id="KW-0732">Signal</keyword>
<dbReference type="RefSeq" id="WP_231005743.1">
    <property type="nucleotide sequence ID" value="NZ_JAJNEC010000005.1"/>
</dbReference>
<protein>
    <submittedName>
        <fullName evidence="2">DUF5694 domain-containing protein</fullName>
    </submittedName>
</protein>
<name>A0ABS8PT47_9BACT</name>
<proteinExistence type="predicted"/>
<evidence type="ECO:0000313" key="3">
    <source>
        <dbReference type="Proteomes" id="UP001199816"/>
    </source>
</evidence>
<dbReference type="EMBL" id="JAJNEC010000005">
    <property type="protein sequence ID" value="MCD2424260.1"/>
    <property type="molecule type" value="Genomic_DNA"/>
</dbReference>
<feature type="chain" id="PRO_5047331496" evidence="1">
    <location>
        <begin position="21"/>
        <end position="272"/>
    </location>
</feature>
<reference evidence="2 3" key="1">
    <citation type="submission" date="2021-11" db="EMBL/GenBank/DDBJ databases">
        <title>Genomic of Niabella pedocola.</title>
        <authorList>
            <person name="Wu T."/>
        </authorList>
    </citation>
    <scope>NUCLEOTIDE SEQUENCE [LARGE SCALE GENOMIC DNA]</scope>
    <source>
        <strain evidence="2 3">JCM 31011</strain>
    </source>
</reference>
<sequence length="272" mass="31389">MATHSLYLLCSFFLSMVTFGQRTVFKDKFDDAIPVLNFGTFHMGYTPDATKVAFDKTNKKNQQEVHAIAKLLAAFKPTVIVVERVPERNRELLTEYQSYVKTPGMEFKNLSEIQLLAYEVGRLSGATRIYGIDFHENYNYMLFKTLRQKTDSITIPQYNKLVEAFAKTRNEKTMGVKDRLKLINHPQSLDYLINVNADLLTYVSTEGHAEGADQAAKFYHRNLVMFSNLNQLPLTKDDRVFILMGATHTAFFNDFFRRSPKYLPVNTFAYLK</sequence>
<organism evidence="2 3">
    <name type="scientific">Niabella pedocola</name>
    <dbReference type="NCBI Taxonomy" id="1752077"/>
    <lineage>
        <taxon>Bacteria</taxon>
        <taxon>Pseudomonadati</taxon>
        <taxon>Bacteroidota</taxon>
        <taxon>Chitinophagia</taxon>
        <taxon>Chitinophagales</taxon>
        <taxon>Chitinophagaceae</taxon>
        <taxon>Niabella</taxon>
    </lineage>
</organism>
<evidence type="ECO:0000256" key="1">
    <source>
        <dbReference type="SAM" id="SignalP"/>
    </source>
</evidence>
<gene>
    <name evidence="2" type="ORF">LQ567_15880</name>
</gene>